<dbReference type="PIRSF" id="PIRSF016138">
    <property type="entry name" value="UCP016138"/>
    <property type="match status" value="1"/>
</dbReference>
<feature type="domain" description="Pyruvate kinase C-terminal" evidence="1">
    <location>
        <begin position="17"/>
        <end position="157"/>
    </location>
</feature>
<gene>
    <name evidence="2" type="ORF">EPICR_20307</name>
</gene>
<dbReference type="InterPro" id="IPR036918">
    <property type="entry name" value="Pyrv_Knase_C_sf"/>
</dbReference>
<dbReference type="Pfam" id="PF02887">
    <property type="entry name" value="PK_C"/>
    <property type="match status" value="1"/>
</dbReference>
<dbReference type="InterPro" id="IPR015795">
    <property type="entry name" value="Pyrv_Knase_C"/>
</dbReference>
<proteinExistence type="predicted"/>
<protein>
    <recommendedName>
        <fullName evidence="1">Pyruvate kinase C-terminal domain-containing protein</fullName>
    </recommendedName>
</protein>
<dbReference type="AlphaFoldDB" id="A0A484HEY2"/>
<organism evidence="2">
    <name type="scientific">uncultured Desulfobacteraceae bacterium</name>
    <dbReference type="NCBI Taxonomy" id="218296"/>
    <lineage>
        <taxon>Bacteria</taxon>
        <taxon>Pseudomonadati</taxon>
        <taxon>Thermodesulfobacteriota</taxon>
        <taxon>Desulfobacteria</taxon>
        <taxon>Desulfobacterales</taxon>
        <taxon>Desulfobacteraceae</taxon>
        <taxon>environmental samples</taxon>
    </lineage>
</organism>
<dbReference type="SUPFAM" id="SSF52935">
    <property type="entry name" value="PK C-terminal domain-like"/>
    <property type="match status" value="1"/>
</dbReference>
<accession>A0A484HEY2</accession>
<evidence type="ECO:0000259" key="1">
    <source>
        <dbReference type="Pfam" id="PF02887"/>
    </source>
</evidence>
<dbReference type="InterPro" id="IPR015074">
    <property type="entry name" value="DUF1867"/>
</dbReference>
<dbReference type="Gene3D" id="3.40.1380.20">
    <property type="entry name" value="Pyruvate kinase, C-terminal domain"/>
    <property type="match status" value="1"/>
</dbReference>
<evidence type="ECO:0000313" key="2">
    <source>
        <dbReference type="EMBL" id="VEN73837.1"/>
    </source>
</evidence>
<dbReference type="EMBL" id="CAACVI010000012">
    <property type="protein sequence ID" value="VEN73837.1"/>
    <property type="molecule type" value="Genomic_DNA"/>
</dbReference>
<reference evidence="2" key="1">
    <citation type="submission" date="2019-01" db="EMBL/GenBank/DDBJ databases">
        <authorList>
            <consortium name="Genoscope - CEA"/>
            <person name="William W."/>
        </authorList>
    </citation>
    <scope>NUCLEOTIDE SEQUENCE</scope>
    <source>
        <strain evidence="2">CR-1</strain>
    </source>
</reference>
<sequence>MGDQAGVFEKPGPANTDAVLSAAYERGKALGLSELAVASTTGETARRALDVFKGFQITAVTYHCGFKEPFQNVMTDDARKDLEEKGARVISATHALSGVERAIAMKHGGSYPALLIADTLRLFGQGVKVAVEISIMAADAGALSGRDIIAIGGSGRGADAALVLKPAGQSHLFDMRIREVICKPRDF</sequence>
<name>A0A484HEY2_9BACT</name>